<comment type="caution">
    <text evidence="4">The sequence shown here is derived from an EMBL/GenBank/DDBJ whole genome shotgun (WGS) entry which is preliminary data.</text>
</comment>
<dbReference type="STRING" id="1182542.W9YQS5"/>
<dbReference type="Pfam" id="PF05544">
    <property type="entry name" value="Pro_racemase"/>
    <property type="match status" value="1"/>
</dbReference>
<dbReference type="SUPFAM" id="SSF54506">
    <property type="entry name" value="Diaminopimelate epimerase-like"/>
    <property type="match status" value="1"/>
</dbReference>
<dbReference type="PANTHER" id="PTHR33442">
    <property type="entry name" value="TRANS-3-HYDROXY-L-PROLINE DEHYDRATASE"/>
    <property type="match status" value="1"/>
</dbReference>
<evidence type="ECO:0000313" key="5">
    <source>
        <dbReference type="Proteomes" id="UP000019478"/>
    </source>
</evidence>
<dbReference type="AlphaFoldDB" id="W9YQS5"/>
<evidence type="ECO:0000256" key="3">
    <source>
        <dbReference type="ARBA" id="ARBA00013105"/>
    </source>
</evidence>
<dbReference type="PANTHER" id="PTHR33442:SF1">
    <property type="entry name" value="TRANS-3-HYDROXY-L-PROLINE DEHYDRATASE"/>
    <property type="match status" value="1"/>
</dbReference>
<dbReference type="EC" id="4.2.1.77" evidence="3"/>
<dbReference type="GeneID" id="19169409"/>
<reference evidence="4 5" key="1">
    <citation type="submission" date="2013-03" db="EMBL/GenBank/DDBJ databases">
        <title>The Genome Sequence of Capronia epimyces CBS 606.96.</title>
        <authorList>
            <consortium name="The Broad Institute Genomics Platform"/>
            <person name="Cuomo C."/>
            <person name="de Hoog S."/>
            <person name="Gorbushina A."/>
            <person name="Walker B."/>
            <person name="Young S.K."/>
            <person name="Zeng Q."/>
            <person name="Gargeya S."/>
            <person name="Fitzgerald M."/>
            <person name="Haas B."/>
            <person name="Abouelleil A."/>
            <person name="Allen A.W."/>
            <person name="Alvarado L."/>
            <person name="Arachchi H.M."/>
            <person name="Berlin A.M."/>
            <person name="Chapman S.B."/>
            <person name="Gainer-Dewar J."/>
            <person name="Goldberg J."/>
            <person name="Griggs A."/>
            <person name="Gujja S."/>
            <person name="Hansen M."/>
            <person name="Howarth C."/>
            <person name="Imamovic A."/>
            <person name="Ireland A."/>
            <person name="Larimer J."/>
            <person name="McCowan C."/>
            <person name="Murphy C."/>
            <person name="Pearson M."/>
            <person name="Poon T.W."/>
            <person name="Priest M."/>
            <person name="Roberts A."/>
            <person name="Saif S."/>
            <person name="Shea T."/>
            <person name="Sisk P."/>
            <person name="Sykes S."/>
            <person name="Wortman J."/>
            <person name="Nusbaum C."/>
            <person name="Birren B."/>
        </authorList>
    </citation>
    <scope>NUCLEOTIDE SEQUENCE [LARGE SCALE GENOMIC DNA]</scope>
    <source>
        <strain evidence="4 5">CBS 606.96</strain>
    </source>
</reference>
<dbReference type="GO" id="GO:0050346">
    <property type="term" value="F:trans-L-3-hydroxyproline dehydratase activity"/>
    <property type="evidence" value="ECO:0007669"/>
    <property type="project" value="UniProtKB-EC"/>
</dbReference>
<organism evidence="4 5">
    <name type="scientific">Capronia epimyces CBS 606.96</name>
    <dbReference type="NCBI Taxonomy" id="1182542"/>
    <lineage>
        <taxon>Eukaryota</taxon>
        <taxon>Fungi</taxon>
        <taxon>Dikarya</taxon>
        <taxon>Ascomycota</taxon>
        <taxon>Pezizomycotina</taxon>
        <taxon>Eurotiomycetes</taxon>
        <taxon>Chaetothyriomycetidae</taxon>
        <taxon>Chaetothyriales</taxon>
        <taxon>Herpotrichiellaceae</taxon>
        <taxon>Capronia</taxon>
    </lineage>
</organism>
<protein>
    <recommendedName>
        <fullName evidence="3">trans-L-3-hydroxyproline dehydratase</fullName>
        <ecNumber evidence="3">4.2.1.77</ecNumber>
    </recommendedName>
</protein>
<dbReference type="Gene3D" id="3.10.310.10">
    <property type="entry name" value="Diaminopimelate Epimerase, Chain A, domain 1"/>
    <property type="match status" value="2"/>
</dbReference>
<proteinExistence type="inferred from homology"/>
<dbReference type="RefSeq" id="XP_007733609.1">
    <property type="nucleotide sequence ID" value="XM_007735419.1"/>
</dbReference>
<dbReference type="EMBL" id="AMGY01000004">
    <property type="protein sequence ID" value="EXJ84624.1"/>
    <property type="molecule type" value="Genomic_DNA"/>
</dbReference>
<gene>
    <name evidence="4" type="ORF">A1O3_05294</name>
</gene>
<evidence type="ECO:0000256" key="2">
    <source>
        <dbReference type="ARBA" id="ARBA00007529"/>
    </source>
</evidence>
<keyword evidence="5" id="KW-1185">Reference proteome</keyword>
<dbReference type="eggNOG" id="ENOG502QRPF">
    <property type="taxonomic scope" value="Eukaryota"/>
</dbReference>
<dbReference type="SFLD" id="SFLDS00028">
    <property type="entry name" value="Proline_Racemase"/>
    <property type="match status" value="1"/>
</dbReference>
<dbReference type="FunFam" id="3.10.310.10:FF:000003">
    <property type="entry name" value="Proline racemase"/>
    <property type="match status" value="1"/>
</dbReference>
<accession>W9YQS5</accession>
<dbReference type="InterPro" id="IPR008794">
    <property type="entry name" value="Pro_racemase_fam"/>
</dbReference>
<evidence type="ECO:0000256" key="1">
    <source>
        <dbReference type="ARBA" id="ARBA00001148"/>
    </source>
</evidence>
<evidence type="ECO:0000313" key="4">
    <source>
        <dbReference type="EMBL" id="EXJ84624.1"/>
    </source>
</evidence>
<comment type="catalytic activity">
    <reaction evidence="1">
        <text>trans-3-hydroxy-L-proline = 1-pyrroline-2-carboxylate + H2O</text>
        <dbReference type="Rhea" id="RHEA:10320"/>
        <dbReference type="ChEBI" id="CHEBI:15377"/>
        <dbReference type="ChEBI" id="CHEBI:39785"/>
        <dbReference type="ChEBI" id="CHEBI:57938"/>
        <dbReference type="EC" id="4.2.1.77"/>
    </reaction>
</comment>
<dbReference type="Proteomes" id="UP000019478">
    <property type="component" value="Unassembled WGS sequence"/>
</dbReference>
<dbReference type="OrthoDB" id="6409228at2759"/>
<sequence>MYPSREVVGDVTMAQSIKCVDMHTTGEPTRIVYSGFPNLTGTLLEKRREASEKHDHIRRRLLWEPRGHWDMYGAVLIPETEHVASGNADMGVLFMHNDGFSMMCGHATIALGRFLVDAEEPVFPGRKRLRLNRDNSMVQLNLHVPSGILEITVPILPSGKSDVSRSVSFLSVPSFATGMSVPIPLPEAYRWPELGNRTSVTVDFSYGGAFYCLIDVEELGFPDRLVKPDLGRTSHATKLLKAAINANPSLTEFAKHPDVDQAGYLYSVMIVDAEQKHPTRIADGSFVGEETGLCFFANQQIDRSPTGGCVAARIALAYAKGDLALGQRWLYHSILSKSHAGIGGFAGSVAEVLPRAAKTVSPLGNSPQVRVRVEGQAFYTGMYTVVVEEADVLGKSGFVLNPMEGSRNGG</sequence>
<comment type="similarity">
    <text evidence="2">Belongs to the proline racemase family.</text>
</comment>
<name>W9YQS5_9EURO</name>
<dbReference type="HOGENOM" id="CLU_036729_0_1_1"/>